<name>A0A2M8Z075_9FIRM</name>
<protein>
    <submittedName>
        <fullName evidence="2">Putative acetyltransferase</fullName>
    </submittedName>
</protein>
<dbReference type="PROSITE" id="PS51186">
    <property type="entry name" value="GNAT"/>
    <property type="match status" value="1"/>
</dbReference>
<dbReference type="CDD" id="cd04301">
    <property type="entry name" value="NAT_SF"/>
    <property type="match status" value="1"/>
</dbReference>
<accession>A0A2M8Z075</accession>
<dbReference type="Gene3D" id="3.40.630.30">
    <property type="match status" value="1"/>
</dbReference>
<dbReference type="InterPro" id="IPR016181">
    <property type="entry name" value="Acyl_CoA_acyltransferase"/>
</dbReference>
<dbReference type="Pfam" id="PF13673">
    <property type="entry name" value="Acetyltransf_10"/>
    <property type="match status" value="1"/>
</dbReference>
<keyword evidence="2" id="KW-0808">Transferase</keyword>
<evidence type="ECO:0000313" key="2">
    <source>
        <dbReference type="EMBL" id="PJJ26846.1"/>
    </source>
</evidence>
<dbReference type="PANTHER" id="PTHR43451:SF1">
    <property type="entry name" value="ACETYLTRANSFERASE"/>
    <property type="match status" value="1"/>
</dbReference>
<feature type="domain" description="N-acetyltransferase" evidence="1">
    <location>
        <begin position="1"/>
        <end position="149"/>
    </location>
</feature>
<evidence type="ECO:0000259" key="1">
    <source>
        <dbReference type="PROSITE" id="PS51186"/>
    </source>
</evidence>
<dbReference type="RefSeq" id="WP_100307381.1">
    <property type="nucleotide sequence ID" value="NZ_PGET01000001.1"/>
</dbReference>
<evidence type="ECO:0000313" key="3">
    <source>
        <dbReference type="Proteomes" id="UP000231092"/>
    </source>
</evidence>
<gene>
    <name evidence="2" type="ORF">H171_0289</name>
</gene>
<dbReference type="Proteomes" id="UP000231092">
    <property type="component" value="Unassembled WGS sequence"/>
</dbReference>
<reference evidence="2 3" key="1">
    <citation type="submission" date="2017-11" db="EMBL/GenBank/DDBJ databases">
        <title>Understudied soil microbes with underappreciated capabilities: Untangling the Clostridium saccharolyticum group.</title>
        <authorList>
            <person name="Leschine S."/>
        </authorList>
    </citation>
    <scope>NUCLEOTIDE SEQUENCE [LARGE SCALE GENOMIC DNA]</scope>
    <source>
        <strain evidence="2 3">18A</strain>
    </source>
</reference>
<dbReference type="GO" id="GO:0016747">
    <property type="term" value="F:acyltransferase activity, transferring groups other than amino-acyl groups"/>
    <property type="evidence" value="ECO:0007669"/>
    <property type="project" value="InterPro"/>
</dbReference>
<dbReference type="AlphaFoldDB" id="A0A2M8Z075"/>
<organism evidence="2 3">
    <name type="scientific">[Clostridium] celerecrescens 18A</name>
    <dbReference type="NCBI Taxonomy" id="1286362"/>
    <lineage>
        <taxon>Bacteria</taxon>
        <taxon>Bacillati</taxon>
        <taxon>Bacillota</taxon>
        <taxon>Clostridia</taxon>
        <taxon>Lachnospirales</taxon>
        <taxon>Lachnospiraceae</taxon>
        <taxon>Lacrimispora</taxon>
    </lineage>
</organism>
<dbReference type="SUPFAM" id="SSF55729">
    <property type="entry name" value="Acyl-CoA N-acyltransferases (Nat)"/>
    <property type="match status" value="1"/>
</dbReference>
<sequence>MTIREYHSRDIEEMAELFYDTVHKICSRDYTKEQLDAWSSKDIDREAWDRSFLEHHTLVAVKNGMIVGFGDMDNTGYLDRLYIHKDYQGQGIATALCNRLEADFPAGPVTTHASITSKPFFESRGYRVIKEQQVERKGVILTNYVMKKF</sequence>
<dbReference type="EMBL" id="PGET01000001">
    <property type="protein sequence ID" value="PJJ26846.1"/>
    <property type="molecule type" value="Genomic_DNA"/>
</dbReference>
<dbReference type="InterPro" id="IPR000182">
    <property type="entry name" value="GNAT_dom"/>
</dbReference>
<dbReference type="PANTHER" id="PTHR43451">
    <property type="entry name" value="ACETYLTRANSFERASE (GNAT) FAMILY PROTEIN"/>
    <property type="match status" value="1"/>
</dbReference>
<proteinExistence type="predicted"/>
<dbReference type="OrthoDB" id="424368at2"/>
<comment type="caution">
    <text evidence="2">The sequence shown here is derived from an EMBL/GenBank/DDBJ whole genome shotgun (WGS) entry which is preliminary data.</text>
</comment>
<dbReference type="InterPro" id="IPR052564">
    <property type="entry name" value="N-acetyltrans/Recomb-assoc"/>
</dbReference>